<dbReference type="GO" id="GO:0003700">
    <property type="term" value="F:DNA-binding transcription factor activity"/>
    <property type="evidence" value="ECO:0007669"/>
    <property type="project" value="UniProtKB-UniRule"/>
</dbReference>
<comment type="subcellular location">
    <subcellularLocation>
        <location evidence="1 8">Nucleus</location>
    </subcellularLocation>
</comment>
<evidence type="ECO:0000256" key="1">
    <source>
        <dbReference type="ARBA" id="ARBA00004123"/>
    </source>
</evidence>
<feature type="region of interest" description="Disordered" evidence="9">
    <location>
        <begin position="48"/>
        <end position="71"/>
    </location>
</feature>
<dbReference type="PANTHER" id="PTHR12632">
    <property type="entry name" value="TRANSCRIPTION FACTOR NF-Y ALPHA-RELATED"/>
    <property type="match status" value="1"/>
</dbReference>
<dbReference type="AlphaFoldDB" id="A0AAV1S1K9"/>
<keyword evidence="2 8" id="KW-0805">Transcription regulation</keyword>
<keyword evidence="6 8" id="KW-0539">Nucleus</keyword>
<evidence type="ECO:0000256" key="4">
    <source>
        <dbReference type="ARBA" id="ARBA00023159"/>
    </source>
</evidence>
<proteinExistence type="inferred from homology"/>
<evidence type="ECO:0000256" key="6">
    <source>
        <dbReference type="ARBA" id="ARBA00023242"/>
    </source>
</evidence>
<dbReference type="Pfam" id="PF02045">
    <property type="entry name" value="CBFB_NFYA"/>
    <property type="match status" value="2"/>
</dbReference>
<organism evidence="10 11">
    <name type="scientific">Dovyalis caffra</name>
    <dbReference type="NCBI Taxonomy" id="77055"/>
    <lineage>
        <taxon>Eukaryota</taxon>
        <taxon>Viridiplantae</taxon>
        <taxon>Streptophyta</taxon>
        <taxon>Embryophyta</taxon>
        <taxon>Tracheophyta</taxon>
        <taxon>Spermatophyta</taxon>
        <taxon>Magnoliopsida</taxon>
        <taxon>eudicotyledons</taxon>
        <taxon>Gunneridae</taxon>
        <taxon>Pentapetalae</taxon>
        <taxon>rosids</taxon>
        <taxon>fabids</taxon>
        <taxon>Malpighiales</taxon>
        <taxon>Salicaceae</taxon>
        <taxon>Flacourtieae</taxon>
        <taxon>Dovyalis</taxon>
    </lineage>
</organism>
<keyword evidence="3 8" id="KW-0238">DNA-binding</keyword>
<evidence type="ECO:0000256" key="8">
    <source>
        <dbReference type="RuleBase" id="RU367155"/>
    </source>
</evidence>
<dbReference type="PROSITE" id="PS51152">
    <property type="entry name" value="NFYA_HAP2_2"/>
    <property type="match status" value="1"/>
</dbReference>
<dbReference type="PROSITE" id="PS00686">
    <property type="entry name" value="NFYA_HAP2_1"/>
    <property type="match status" value="1"/>
</dbReference>
<evidence type="ECO:0000313" key="10">
    <source>
        <dbReference type="EMBL" id="CAK7342530.1"/>
    </source>
</evidence>
<dbReference type="GO" id="GO:0016602">
    <property type="term" value="C:CCAAT-binding factor complex"/>
    <property type="evidence" value="ECO:0007669"/>
    <property type="project" value="InterPro"/>
</dbReference>
<evidence type="ECO:0000256" key="3">
    <source>
        <dbReference type="ARBA" id="ARBA00023125"/>
    </source>
</evidence>
<dbReference type="SMART" id="SM00521">
    <property type="entry name" value="CBF"/>
    <property type="match status" value="2"/>
</dbReference>
<reference evidence="10 11" key="1">
    <citation type="submission" date="2024-01" db="EMBL/GenBank/DDBJ databases">
        <authorList>
            <person name="Waweru B."/>
        </authorList>
    </citation>
    <scope>NUCLEOTIDE SEQUENCE [LARGE SCALE GENOMIC DNA]</scope>
</reference>
<accession>A0AAV1S1K9</accession>
<evidence type="ECO:0000256" key="7">
    <source>
        <dbReference type="ARBA" id="ARBA00025911"/>
    </source>
</evidence>
<feature type="region of interest" description="Disordered" evidence="9">
    <location>
        <begin position="270"/>
        <end position="342"/>
    </location>
</feature>
<evidence type="ECO:0000256" key="9">
    <source>
        <dbReference type="SAM" id="MobiDB-lite"/>
    </source>
</evidence>
<dbReference type="EMBL" id="CAWUPB010001160">
    <property type="protein sequence ID" value="CAK7342530.1"/>
    <property type="molecule type" value="Genomic_DNA"/>
</dbReference>
<dbReference type="InterPro" id="IPR001289">
    <property type="entry name" value="NFYA"/>
</dbReference>
<gene>
    <name evidence="10" type="ORF">DCAF_LOCUS16841</name>
</gene>
<comment type="caution">
    <text evidence="10">The sequence shown here is derived from an EMBL/GenBank/DDBJ whole genome shotgun (WGS) entry which is preliminary data.</text>
</comment>
<evidence type="ECO:0000256" key="5">
    <source>
        <dbReference type="ARBA" id="ARBA00023163"/>
    </source>
</evidence>
<keyword evidence="11" id="KW-1185">Reference proteome</keyword>
<keyword evidence="5 8" id="KW-0804">Transcription</keyword>
<dbReference type="InterPro" id="IPR018362">
    <property type="entry name" value="CCAAT-binding_factor_CS"/>
</dbReference>
<comment type="function">
    <text evidence="8">Component of the sequence-specific heterotrimeric transcription factor (NF-Y) which specifically recognizes a 5'-CCAAT-3' box motif found in the promoters of its target genes.</text>
</comment>
<comment type="similarity">
    <text evidence="8">Belongs to the NFYA/HAP2 subunit family.</text>
</comment>
<dbReference type="Gene3D" id="6.10.250.2430">
    <property type="match status" value="1"/>
</dbReference>
<sequence length="407" mass="44624">MRKTLDSTATTNYPLSSPSKPWWCSMGHNAIFSNVLGEKVKNLSLQDQTTDDGLGTEASKPQGNGQMDGGTVADKELKLNAVSDSAMFLLSADGKSRENHHPQQAASIMFPTMGVYLAPPTQLELVGHSIVNSQYAGPNPARMVLPLEMAEEPVYVNAKQYHGILRRRQSRAKAELERKLIKARKKREWPGIALALDSVSQRDGRSEIDRCGKIDNPVPSVSGSSVVCYSLGALDMVHICDGVEELEPYLHESRHLHAMRRARGCGGRFLNTKKTTATKTPPYMHTNSGESVSKNSINSSSSGPASSQFSRNTNSLMSNGEAIGPLHQMYPHHMHSSNGCNPQFPGNHLSKFHLLSEKKVGEGDRNMNKLCKDLLGICLYRSMVASLHPVEGDACKHGVFCRKKMKT</sequence>
<comment type="subunit">
    <text evidence="7">Heterotrimeric transcription factor composed of three components, NF-YA, NF-YB and NF-YC. NF-YB and NF-YC must interact and dimerize for NF-YA association and DNA binding.</text>
</comment>
<evidence type="ECO:0000256" key="2">
    <source>
        <dbReference type="ARBA" id="ARBA00023015"/>
    </source>
</evidence>
<feature type="compositionally biased region" description="Low complexity" evidence="9">
    <location>
        <begin position="288"/>
        <end position="310"/>
    </location>
</feature>
<dbReference type="GO" id="GO:0003677">
    <property type="term" value="F:DNA binding"/>
    <property type="evidence" value="ECO:0007669"/>
    <property type="project" value="UniProtKB-KW"/>
</dbReference>
<evidence type="ECO:0000313" key="11">
    <source>
        <dbReference type="Proteomes" id="UP001314170"/>
    </source>
</evidence>
<keyword evidence="4" id="KW-0010">Activator</keyword>
<protein>
    <recommendedName>
        <fullName evidence="8">Nuclear transcription factor Y subunit</fullName>
    </recommendedName>
</protein>
<name>A0AAV1S1K9_9ROSI</name>
<dbReference type="Proteomes" id="UP001314170">
    <property type="component" value="Unassembled WGS sequence"/>
</dbReference>